<dbReference type="OrthoDB" id="10052172at2759"/>
<gene>
    <name evidence="2" type="ORF">FA13DRAFT_1793004</name>
</gene>
<evidence type="ECO:0008006" key="4">
    <source>
        <dbReference type="Google" id="ProtNLM"/>
    </source>
</evidence>
<dbReference type="Proteomes" id="UP000298030">
    <property type="component" value="Unassembled WGS sequence"/>
</dbReference>
<organism evidence="2 3">
    <name type="scientific">Coprinellus micaceus</name>
    <name type="common">Glistening ink-cap mushroom</name>
    <name type="synonym">Coprinus micaceus</name>
    <dbReference type="NCBI Taxonomy" id="71717"/>
    <lineage>
        <taxon>Eukaryota</taxon>
        <taxon>Fungi</taxon>
        <taxon>Dikarya</taxon>
        <taxon>Basidiomycota</taxon>
        <taxon>Agaricomycotina</taxon>
        <taxon>Agaricomycetes</taxon>
        <taxon>Agaricomycetidae</taxon>
        <taxon>Agaricales</taxon>
        <taxon>Agaricineae</taxon>
        <taxon>Psathyrellaceae</taxon>
        <taxon>Coprinellus</taxon>
    </lineage>
</organism>
<sequence length="78" mass="8664">MAPQYKAGETVRYKPKSGPSSDAYEAEITGTIKNIQASQDDSRYEIENLSTGEITTIQEKDIVGKELKMQDIPILDVD</sequence>
<keyword evidence="3" id="KW-1185">Reference proteome</keyword>
<protein>
    <recommendedName>
        <fullName evidence="4">Hypervirulence associated protein TUDOR domain-containing protein</fullName>
    </recommendedName>
</protein>
<feature type="region of interest" description="Disordered" evidence="1">
    <location>
        <begin position="1"/>
        <end position="22"/>
    </location>
</feature>
<dbReference type="AlphaFoldDB" id="A0A4Y7T813"/>
<evidence type="ECO:0000256" key="1">
    <source>
        <dbReference type="SAM" id="MobiDB-lite"/>
    </source>
</evidence>
<evidence type="ECO:0000313" key="3">
    <source>
        <dbReference type="Proteomes" id="UP000298030"/>
    </source>
</evidence>
<dbReference type="EMBL" id="QPFP01000026">
    <property type="protein sequence ID" value="TEB29699.1"/>
    <property type="molecule type" value="Genomic_DNA"/>
</dbReference>
<proteinExistence type="predicted"/>
<name>A0A4Y7T813_COPMI</name>
<accession>A0A4Y7T813</accession>
<comment type="caution">
    <text evidence="2">The sequence shown here is derived from an EMBL/GenBank/DDBJ whole genome shotgun (WGS) entry which is preliminary data.</text>
</comment>
<reference evidence="2 3" key="1">
    <citation type="journal article" date="2019" name="Nat. Ecol. Evol.">
        <title>Megaphylogeny resolves global patterns of mushroom evolution.</title>
        <authorList>
            <person name="Varga T."/>
            <person name="Krizsan K."/>
            <person name="Foldi C."/>
            <person name="Dima B."/>
            <person name="Sanchez-Garcia M."/>
            <person name="Sanchez-Ramirez S."/>
            <person name="Szollosi G.J."/>
            <person name="Szarkandi J.G."/>
            <person name="Papp V."/>
            <person name="Albert L."/>
            <person name="Andreopoulos W."/>
            <person name="Angelini C."/>
            <person name="Antonin V."/>
            <person name="Barry K.W."/>
            <person name="Bougher N.L."/>
            <person name="Buchanan P."/>
            <person name="Buyck B."/>
            <person name="Bense V."/>
            <person name="Catcheside P."/>
            <person name="Chovatia M."/>
            <person name="Cooper J."/>
            <person name="Damon W."/>
            <person name="Desjardin D."/>
            <person name="Finy P."/>
            <person name="Geml J."/>
            <person name="Haridas S."/>
            <person name="Hughes K."/>
            <person name="Justo A."/>
            <person name="Karasinski D."/>
            <person name="Kautmanova I."/>
            <person name="Kiss B."/>
            <person name="Kocsube S."/>
            <person name="Kotiranta H."/>
            <person name="LaButti K.M."/>
            <person name="Lechner B.E."/>
            <person name="Liimatainen K."/>
            <person name="Lipzen A."/>
            <person name="Lukacs Z."/>
            <person name="Mihaltcheva S."/>
            <person name="Morgado L.N."/>
            <person name="Niskanen T."/>
            <person name="Noordeloos M.E."/>
            <person name="Ohm R.A."/>
            <person name="Ortiz-Santana B."/>
            <person name="Ovrebo C."/>
            <person name="Racz N."/>
            <person name="Riley R."/>
            <person name="Savchenko A."/>
            <person name="Shiryaev A."/>
            <person name="Soop K."/>
            <person name="Spirin V."/>
            <person name="Szebenyi C."/>
            <person name="Tomsovsky M."/>
            <person name="Tulloss R.E."/>
            <person name="Uehling J."/>
            <person name="Grigoriev I.V."/>
            <person name="Vagvolgyi C."/>
            <person name="Papp T."/>
            <person name="Martin F.M."/>
            <person name="Miettinen O."/>
            <person name="Hibbett D.S."/>
            <person name="Nagy L.G."/>
        </authorList>
    </citation>
    <scope>NUCLEOTIDE SEQUENCE [LARGE SCALE GENOMIC DNA]</scope>
    <source>
        <strain evidence="2 3">FP101781</strain>
    </source>
</reference>
<evidence type="ECO:0000313" key="2">
    <source>
        <dbReference type="EMBL" id="TEB29699.1"/>
    </source>
</evidence>